<evidence type="ECO:0000313" key="8">
    <source>
        <dbReference type="EMBL" id="VAW26701.1"/>
    </source>
</evidence>
<keyword evidence="6" id="KW-0998">Cell outer membrane</keyword>
<organism evidence="8">
    <name type="scientific">hydrothermal vent metagenome</name>
    <dbReference type="NCBI Taxonomy" id="652676"/>
    <lineage>
        <taxon>unclassified sequences</taxon>
        <taxon>metagenomes</taxon>
        <taxon>ecological metagenomes</taxon>
    </lineage>
</organism>
<dbReference type="GO" id="GO:0015562">
    <property type="term" value="F:efflux transmembrane transporter activity"/>
    <property type="evidence" value="ECO:0007669"/>
    <property type="project" value="InterPro"/>
</dbReference>
<evidence type="ECO:0000256" key="2">
    <source>
        <dbReference type="ARBA" id="ARBA00022448"/>
    </source>
</evidence>
<evidence type="ECO:0000256" key="5">
    <source>
        <dbReference type="ARBA" id="ARBA00023136"/>
    </source>
</evidence>
<keyword evidence="3" id="KW-1134">Transmembrane beta strand</keyword>
<dbReference type="EMBL" id="UOER01000624">
    <property type="protein sequence ID" value="VAW26701.1"/>
    <property type="molecule type" value="Genomic_DNA"/>
</dbReference>
<proteinExistence type="predicted"/>
<dbReference type="AlphaFoldDB" id="A0A3B0U6Q5"/>
<evidence type="ECO:0000256" key="1">
    <source>
        <dbReference type="ARBA" id="ARBA00004442"/>
    </source>
</evidence>
<dbReference type="GO" id="GO:0015288">
    <property type="term" value="F:porin activity"/>
    <property type="evidence" value="ECO:0007669"/>
    <property type="project" value="TreeGrafter"/>
</dbReference>
<gene>
    <name evidence="8" type="ORF">MNBD_BACTEROID04-780</name>
</gene>
<reference evidence="8" key="1">
    <citation type="submission" date="2018-06" db="EMBL/GenBank/DDBJ databases">
        <authorList>
            <person name="Zhirakovskaya E."/>
        </authorList>
    </citation>
    <scope>NUCLEOTIDE SEQUENCE</scope>
</reference>
<accession>A0A3B0U6Q5</accession>
<dbReference type="SUPFAM" id="SSF56954">
    <property type="entry name" value="Outer membrane efflux proteins (OEP)"/>
    <property type="match status" value="1"/>
</dbReference>
<keyword evidence="2" id="KW-0813">Transport</keyword>
<dbReference type="Gene3D" id="1.20.1600.10">
    <property type="entry name" value="Outer membrane efflux proteins (OEP)"/>
    <property type="match status" value="1"/>
</dbReference>
<sequence length="447" mass="50321">MRKITLLFIGILISITVNAQESISLSLEQAINYALKNSYAAINATRDIDAAKKKKWETTTMGLPQIDAKIDYKQWLKEQLILIPAEFIGGNPGEFTEVSFVTKHNMNASATLSQLIFDGSYLVGLQSAKTYLKISENAKEKTDLGIREAIINAYGNVLLSEESLLILEKNIRNLEKTLNETEQIYLNGFGEEESVEQLKITLASVKSQLSKTKNLKSIAYKMLNITLGIDINTNVILTDSLNKLTKENIDLGLLSSNLTIENHVDFKIAKNTEKSNELLVKLEKSKALPSLNSFVNFDYGGFGNNFNFLKKEQRWFGSSLLGVTLNIPLFSSLARSARTQQAKIELEKARTNLTETEQKLQLQLETAKTEYNFSLEELETAKQNLTLAQRIEHKQQIKFFEGISTSFDLLQAQRQLYSLQQNYLQAMLKVIETKAALDNALNTPINN</sequence>
<dbReference type="PANTHER" id="PTHR30026">
    <property type="entry name" value="OUTER MEMBRANE PROTEIN TOLC"/>
    <property type="match status" value="1"/>
</dbReference>
<comment type="subcellular location">
    <subcellularLocation>
        <location evidence="1">Cell outer membrane</location>
    </subcellularLocation>
</comment>
<dbReference type="GO" id="GO:0009279">
    <property type="term" value="C:cell outer membrane"/>
    <property type="evidence" value="ECO:0007669"/>
    <property type="project" value="UniProtKB-SubCell"/>
</dbReference>
<keyword evidence="5" id="KW-0472">Membrane</keyword>
<evidence type="ECO:0000256" key="7">
    <source>
        <dbReference type="SAM" id="Coils"/>
    </source>
</evidence>
<dbReference type="PANTHER" id="PTHR30026:SF20">
    <property type="entry name" value="OUTER MEMBRANE PROTEIN TOLC"/>
    <property type="match status" value="1"/>
</dbReference>
<protein>
    <submittedName>
        <fullName evidence="8">Efflux system associated with Geranylgeranyl-PP synthase, outer membrane factor (OMF) lipoprotein</fullName>
    </submittedName>
</protein>
<evidence type="ECO:0000256" key="3">
    <source>
        <dbReference type="ARBA" id="ARBA00022452"/>
    </source>
</evidence>
<dbReference type="Pfam" id="PF02321">
    <property type="entry name" value="OEP"/>
    <property type="match status" value="1"/>
</dbReference>
<keyword evidence="4" id="KW-0812">Transmembrane</keyword>
<evidence type="ECO:0000256" key="4">
    <source>
        <dbReference type="ARBA" id="ARBA00022692"/>
    </source>
</evidence>
<dbReference type="InterPro" id="IPR003423">
    <property type="entry name" value="OMP_efflux"/>
</dbReference>
<keyword evidence="8" id="KW-0449">Lipoprotein</keyword>
<name>A0A3B0U6Q5_9ZZZZ</name>
<feature type="coiled-coil region" evidence="7">
    <location>
        <begin position="339"/>
        <end position="384"/>
    </location>
</feature>
<evidence type="ECO:0000256" key="6">
    <source>
        <dbReference type="ARBA" id="ARBA00023237"/>
    </source>
</evidence>
<keyword evidence="7" id="KW-0175">Coiled coil</keyword>
<dbReference type="GO" id="GO:1990281">
    <property type="term" value="C:efflux pump complex"/>
    <property type="evidence" value="ECO:0007669"/>
    <property type="project" value="TreeGrafter"/>
</dbReference>
<feature type="coiled-coil region" evidence="7">
    <location>
        <begin position="164"/>
        <end position="215"/>
    </location>
</feature>
<dbReference type="InterPro" id="IPR051906">
    <property type="entry name" value="TolC-like"/>
</dbReference>